<name>A0A4R5CPR0_9FLAO</name>
<dbReference type="EMBL" id="SMFN01000030">
    <property type="protein sequence ID" value="TDE00384.1"/>
    <property type="molecule type" value="Genomic_DNA"/>
</dbReference>
<sequence length="234" mass="27337">METINLKGQNVIKYLLYIVIVFSSNCMFCQKQIVGRYSSLMPNQEYYNYFDFNANGTFEYHSGASLGDDEFGKGHYEIDKDSLILNYDLTEVQYDSYYKSQRYFNSKDSIKIIFNAYNFDNTPIHKLQIYSYPNYNSTITDFDGKAMLSFKKEKLNTKIEIHIEGEFLVKQVICIDLSANYIFNVYMNSSVIIGFGHPRAIKDEIKKYGLLEFRDNSLKLNHNGKIIELVKQSK</sequence>
<dbReference type="RefSeq" id="WP_132067503.1">
    <property type="nucleotide sequence ID" value="NZ_SMFN01000030.1"/>
</dbReference>
<organism evidence="1 2">
    <name type="scientific">Flavobacterium sandaracinum</name>
    <dbReference type="NCBI Taxonomy" id="2541733"/>
    <lineage>
        <taxon>Bacteria</taxon>
        <taxon>Pseudomonadati</taxon>
        <taxon>Bacteroidota</taxon>
        <taxon>Flavobacteriia</taxon>
        <taxon>Flavobacteriales</taxon>
        <taxon>Flavobacteriaceae</taxon>
        <taxon>Flavobacterium</taxon>
    </lineage>
</organism>
<accession>A0A4R5CPR0</accession>
<dbReference type="OrthoDB" id="825758at2"/>
<evidence type="ECO:0000313" key="1">
    <source>
        <dbReference type="EMBL" id="TDE00384.1"/>
    </source>
</evidence>
<gene>
    <name evidence="1" type="ORF">E0F91_16570</name>
</gene>
<proteinExistence type="predicted"/>
<protein>
    <submittedName>
        <fullName evidence="1">Uncharacterized protein</fullName>
    </submittedName>
</protein>
<reference evidence="1 2" key="1">
    <citation type="submission" date="2019-03" db="EMBL/GenBank/DDBJ databases">
        <title>Flavobacterium LB-D12 sp. nov., isolated from arctic soil.</title>
        <authorList>
            <person name="Chaudhary D.K."/>
        </authorList>
    </citation>
    <scope>NUCLEOTIDE SEQUENCE [LARGE SCALE GENOMIC DNA]</scope>
    <source>
        <strain evidence="1 2">LB-D12</strain>
    </source>
</reference>
<comment type="caution">
    <text evidence="1">The sequence shown here is derived from an EMBL/GenBank/DDBJ whole genome shotgun (WGS) entry which is preliminary data.</text>
</comment>
<evidence type="ECO:0000313" key="2">
    <source>
        <dbReference type="Proteomes" id="UP000294644"/>
    </source>
</evidence>
<dbReference type="AlphaFoldDB" id="A0A4R5CPR0"/>
<dbReference type="Proteomes" id="UP000294644">
    <property type="component" value="Unassembled WGS sequence"/>
</dbReference>
<keyword evidence="2" id="KW-1185">Reference proteome</keyword>